<dbReference type="OrthoDB" id="6474464at2759"/>
<keyword evidence="11" id="KW-1185">Reference proteome</keyword>
<keyword evidence="5" id="KW-0812">Transmembrane</keyword>
<dbReference type="Pfam" id="PF04724">
    <property type="entry name" value="Glyco_transf_17"/>
    <property type="match status" value="1"/>
</dbReference>
<evidence type="ECO:0000313" key="11">
    <source>
        <dbReference type="Proteomes" id="UP001165082"/>
    </source>
</evidence>
<evidence type="ECO:0000256" key="2">
    <source>
        <dbReference type="ARBA" id="ARBA00008661"/>
    </source>
</evidence>
<evidence type="ECO:0000256" key="5">
    <source>
        <dbReference type="ARBA" id="ARBA00022692"/>
    </source>
</evidence>
<dbReference type="InterPro" id="IPR006813">
    <property type="entry name" value="Glyco_trans_17"/>
</dbReference>
<dbReference type="GO" id="GO:0000139">
    <property type="term" value="C:Golgi membrane"/>
    <property type="evidence" value="ECO:0007669"/>
    <property type="project" value="UniProtKB-SubCell"/>
</dbReference>
<evidence type="ECO:0000256" key="4">
    <source>
        <dbReference type="ARBA" id="ARBA00022679"/>
    </source>
</evidence>
<name>A0A9W7DP45_9STRA</name>
<evidence type="ECO:0000256" key="7">
    <source>
        <dbReference type="ARBA" id="ARBA00022989"/>
    </source>
</evidence>
<protein>
    <submittedName>
        <fullName evidence="10">Uncharacterized protein</fullName>
    </submittedName>
</protein>
<keyword evidence="6" id="KW-0735">Signal-anchor</keyword>
<evidence type="ECO:0000256" key="9">
    <source>
        <dbReference type="ARBA" id="ARBA00023136"/>
    </source>
</evidence>
<evidence type="ECO:0000256" key="6">
    <source>
        <dbReference type="ARBA" id="ARBA00022968"/>
    </source>
</evidence>
<keyword evidence="7" id="KW-1133">Transmembrane helix</keyword>
<reference evidence="10" key="1">
    <citation type="submission" date="2022-07" db="EMBL/GenBank/DDBJ databases">
        <title>Genome analysis of Parmales, a sister group of diatoms, reveals the evolutionary specialization of diatoms from phago-mixotrophs to photoautotrophs.</title>
        <authorList>
            <person name="Ban H."/>
            <person name="Sato S."/>
            <person name="Yoshikawa S."/>
            <person name="Kazumasa Y."/>
            <person name="Nakamura Y."/>
            <person name="Ichinomiya M."/>
            <person name="Saitoh K."/>
            <person name="Sato N."/>
            <person name="Blanc-Mathieu R."/>
            <person name="Endo H."/>
            <person name="Kuwata A."/>
            <person name="Ogata H."/>
        </authorList>
    </citation>
    <scope>NUCLEOTIDE SEQUENCE</scope>
</reference>
<keyword evidence="8" id="KW-0333">Golgi apparatus</keyword>
<dbReference type="Pfam" id="PF01762">
    <property type="entry name" value="Galactosyl_T"/>
    <property type="match status" value="1"/>
</dbReference>
<evidence type="ECO:0000256" key="3">
    <source>
        <dbReference type="ARBA" id="ARBA00022676"/>
    </source>
</evidence>
<evidence type="ECO:0000256" key="8">
    <source>
        <dbReference type="ARBA" id="ARBA00023034"/>
    </source>
</evidence>
<evidence type="ECO:0000256" key="1">
    <source>
        <dbReference type="ARBA" id="ARBA00004323"/>
    </source>
</evidence>
<keyword evidence="4" id="KW-0808">Transferase</keyword>
<comment type="caution">
    <text evidence="10">The sequence shown here is derived from an EMBL/GenBank/DDBJ whole genome shotgun (WGS) entry which is preliminary data.</text>
</comment>
<feature type="non-terminal residue" evidence="10">
    <location>
        <position position="1"/>
    </location>
</feature>
<dbReference type="Proteomes" id="UP001165082">
    <property type="component" value="Unassembled WGS sequence"/>
</dbReference>
<comment type="subcellular location">
    <subcellularLocation>
        <location evidence="1">Golgi apparatus membrane</location>
        <topology evidence="1">Single-pass type II membrane protein</topology>
    </subcellularLocation>
</comment>
<dbReference type="GO" id="GO:0006044">
    <property type="term" value="P:N-acetylglucosamine metabolic process"/>
    <property type="evidence" value="ECO:0007669"/>
    <property type="project" value="TreeGrafter"/>
</dbReference>
<sequence>MLLLRLRTLSPHVSHFVIVESSLTFSGSPKDPLFKNTLSKDPRFLEYLPMITCLTVSSFPPSVTTPWGREYYQRDQITAGALSLFGGSSRRWNADADDAFVIISDVDEIPSPQALSLFKECGSMPDLTTLASAYYYYSFNWRKAGEWLGIQVCSLKAFKEGGEGLVWVETEDAVKILPEGAGEFQEFWGDGIGRGWKVGDWGVEGREGEFQNVDLEVLKGHYKHGNRVGGNKLRCGYETTEQTVGGEGARFVVGIVSSRTNWELRKTIRETWLRHAELAEMEGRDITWEYAFFVGLDSDGYVGKEVVDEMNEFGDVVVVNVEDTYRNMINKVVAILEWGESCKAT</sequence>
<organism evidence="10 11">
    <name type="scientific">Triparma retinervis</name>
    <dbReference type="NCBI Taxonomy" id="2557542"/>
    <lineage>
        <taxon>Eukaryota</taxon>
        <taxon>Sar</taxon>
        <taxon>Stramenopiles</taxon>
        <taxon>Ochrophyta</taxon>
        <taxon>Bolidophyceae</taxon>
        <taxon>Parmales</taxon>
        <taxon>Triparmaceae</taxon>
        <taxon>Triparma</taxon>
    </lineage>
</organism>
<dbReference type="PANTHER" id="PTHR12224:SF0">
    <property type="entry name" value="BETA-1,4-MANNOSYL-GLYCOPROTEIN 4-BETA-N-ACETYLGLUCOSAMINYLTRANSFERASE"/>
    <property type="match status" value="1"/>
</dbReference>
<comment type="similarity">
    <text evidence="2">Belongs to the glycosyltransferase 31 family.</text>
</comment>
<dbReference type="GO" id="GO:0003830">
    <property type="term" value="F:beta-1,4-mannosylglycoprotein 4-beta-N-acetylglucosaminyltransferase activity"/>
    <property type="evidence" value="ECO:0007669"/>
    <property type="project" value="InterPro"/>
</dbReference>
<keyword evidence="9" id="KW-0472">Membrane</keyword>
<dbReference type="AlphaFoldDB" id="A0A9W7DP45"/>
<dbReference type="EMBL" id="BRXZ01001899">
    <property type="protein sequence ID" value="GMH49235.1"/>
    <property type="molecule type" value="Genomic_DNA"/>
</dbReference>
<gene>
    <name evidence="10" type="ORF">TrRE_jg11063</name>
</gene>
<dbReference type="PANTHER" id="PTHR12224">
    <property type="entry name" value="BETA-1,4-MANNOSYL-GLYCOPROTEIN BETA-1,4-N-ACETYLGLUCOSAMINYL-TRANSFERASE"/>
    <property type="match status" value="1"/>
</dbReference>
<dbReference type="InterPro" id="IPR002659">
    <property type="entry name" value="Glyco_trans_31"/>
</dbReference>
<accession>A0A9W7DP45</accession>
<proteinExistence type="inferred from homology"/>
<keyword evidence="3" id="KW-0328">Glycosyltransferase</keyword>
<evidence type="ECO:0000313" key="10">
    <source>
        <dbReference type="EMBL" id="GMH49235.1"/>
    </source>
</evidence>